<gene>
    <name evidence="1" type="ORF">MGAL_10B046597</name>
</gene>
<reference evidence="1" key="1">
    <citation type="submission" date="2018-11" db="EMBL/GenBank/DDBJ databases">
        <authorList>
            <person name="Alioto T."/>
            <person name="Alioto T."/>
        </authorList>
    </citation>
    <scope>NUCLEOTIDE SEQUENCE</scope>
</reference>
<dbReference type="OrthoDB" id="6134084at2759"/>
<name>A0A8B6HIJ8_MYTGA</name>
<evidence type="ECO:0000313" key="1">
    <source>
        <dbReference type="EMBL" id="VDI79323.1"/>
    </source>
</evidence>
<keyword evidence="2" id="KW-1185">Reference proteome</keyword>
<feature type="non-terminal residue" evidence="1">
    <location>
        <position position="1"/>
    </location>
</feature>
<dbReference type="AlphaFoldDB" id="A0A8B6HIJ8"/>
<comment type="caution">
    <text evidence="1">The sequence shown here is derived from an EMBL/GenBank/DDBJ whole genome shotgun (WGS) entry which is preliminary data.</text>
</comment>
<organism evidence="1 2">
    <name type="scientific">Mytilus galloprovincialis</name>
    <name type="common">Mediterranean mussel</name>
    <dbReference type="NCBI Taxonomy" id="29158"/>
    <lineage>
        <taxon>Eukaryota</taxon>
        <taxon>Metazoa</taxon>
        <taxon>Spiralia</taxon>
        <taxon>Lophotrochozoa</taxon>
        <taxon>Mollusca</taxon>
        <taxon>Bivalvia</taxon>
        <taxon>Autobranchia</taxon>
        <taxon>Pteriomorphia</taxon>
        <taxon>Mytilida</taxon>
        <taxon>Mytiloidea</taxon>
        <taxon>Mytilidae</taxon>
        <taxon>Mytilinae</taxon>
        <taxon>Mytilus</taxon>
    </lineage>
</organism>
<dbReference type="Proteomes" id="UP000596742">
    <property type="component" value="Unassembled WGS sequence"/>
</dbReference>
<accession>A0A8B6HIJ8</accession>
<sequence length="191" mass="21613">LDFKPIFVSCSGNGQSLLDTWRTPSMGREIVNINESCTDGHLRSSIIDNWNGSSIDQVKVELFTNGKLDLGIYFDGNLSTSSNWFSKERIRFSTFNDLTQSSTVNFFSMDGDQTVDRHFYISNIYSGCPGDLFWMVAIDTADANYRPCDYDKLPGKEYPYILYAPNQHKTTLNDGTYAVAEKMVISILTFI</sequence>
<evidence type="ECO:0000313" key="2">
    <source>
        <dbReference type="Proteomes" id="UP000596742"/>
    </source>
</evidence>
<proteinExistence type="predicted"/>
<protein>
    <submittedName>
        <fullName evidence="1">Uncharacterized protein</fullName>
    </submittedName>
</protein>
<dbReference type="EMBL" id="UYJE01010056">
    <property type="protein sequence ID" value="VDI79323.1"/>
    <property type="molecule type" value="Genomic_DNA"/>
</dbReference>